<evidence type="ECO:0000313" key="2">
    <source>
        <dbReference type="EMBL" id="RGC08442.1"/>
    </source>
</evidence>
<name>A0A3E2VCW6_CLOIN</name>
<dbReference type="RefSeq" id="WP_117445019.1">
    <property type="nucleotide sequence ID" value="NZ_QVEV01000077.1"/>
</dbReference>
<sequence length="113" mass="12985">MGRIRFLLYKISQLLPKGQRRPVILISSILGLFVFFQFMTRISDSYLLLSVQQVFRDTWKALQDEQVGGLTIVFICAILGYGGYRYYGKIQTAITVCYAIIFLLAILPFIMSM</sequence>
<feature type="transmembrane region" description="Helical" evidence="1">
    <location>
        <begin position="21"/>
        <end position="39"/>
    </location>
</feature>
<comment type="caution">
    <text evidence="2">The sequence shown here is derived from an EMBL/GenBank/DDBJ whole genome shotgun (WGS) entry which is preliminary data.</text>
</comment>
<dbReference type="AlphaFoldDB" id="A0A3E2VCW6"/>
<keyword evidence="1" id="KW-0472">Membrane</keyword>
<accession>A0A3E2VCW6</accession>
<keyword evidence="1" id="KW-1133">Transmembrane helix</keyword>
<protein>
    <submittedName>
        <fullName evidence="2">Uncharacterized protein</fullName>
    </submittedName>
</protein>
<feature type="transmembrane region" description="Helical" evidence="1">
    <location>
        <begin position="67"/>
        <end position="86"/>
    </location>
</feature>
<organism evidence="2 3">
    <name type="scientific">Clostridium innocuum</name>
    <dbReference type="NCBI Taxonomy" id="1522"/>
    <lineage>
        <taxon>Bacteria</taxon>
        <taxon>Bacillati</taxon>
        <taxon>Bacillota</taxon>
        <taxon>Clostridia</taxon>
        <taxon>Eubacteriales</taxon>
        <taxon>Clostridiaceae</taxon>
        <taxon>Clostridium</taxon>
    </lineage>
</organism>
<dbReference type="EMBL" id="QVEV01000077">
    <property type="protein sequence ID" value="RGC08442.1"/>
    <property type="molecule type" value="Genomic_DNA"/>
</dbReference>
<dbReference type="Proteomes" id="UP000260025">
    <property type="component" value="Unassembled WGS sequence"/>
</dbReference>
<keyword evidence="1" id="KW-0812">Transmembrane</keyword>
<gene>
    <name evidence="2" type="ORF">DXA38_22065</name>
</gene>
<feature type="transmembrane region" description="Helical" evidence="1">
    <location>
        <begin position="93"/>
        <end position="111"/>
    </location>
</feature>
<evidence type="ECO:0000256" key="1">
    <source>
        <dbReference type="SAM" id="Phobius"/>
    </source>
</evidence>
<evidence type="ECO:0000313" key="3">
    <source>
        <dbReference type="Proteomes" id="UP000260025"/>
    </source>
</evidence>
<proteinExistence type="predicted"/>
<reference evidence="2 3" key="1">
    <citation type="submission" date="2018-08" db="EMBL/GenBank/DDBJ databases">
        <title>A genome reference for cultivated species of the human gut microbiota.</title>
        <authorList>
            <person name="Zou Y."/>
            <person name="Xue W."/>
            <person name="Luo G."/>
        </authorList>
    </citation>
    <scope>NUCLEOTIDE SEQUENCE [LARGE SCALE GENOMIC DNA]</scope>
    <source>
        <strain evidence="2 3">OF01-2LB</strain>
    </source>
</reference>